<name>A9P0Q0_PICSI</name>
<dbReference type="AlphaFoldDB" id="A9P0Q0"/>
<sequence length="45" mass="5403">MSNRTFYHIFHFHFRGLTTPNGVLLFYCYSYEKLFNLPNPSTNLT</sequence>
<organism evidence="1">
    <name type="scientific">Picea sitchensis</name>
    <name type="common">Sitka spruce</name>
    <name type="synonym">Pinus sitchensis</name>
    <dbReference type="NCBI Taxonomy" id="3332"/>
    <lineage>
        <taxon>Eukaryota</taxon>
        <taxon>Viridiplantae</taxon>
        <taxon>Streptophyta</taxon>
        <taxon>Embryophyta</taxon>
        <taxon>Tracheophyta</taxon>
        <taxon>Spermatophyta</taxon>
        <taxon>Pinopsida</taxon>
        <taxon>Pinidae</taxon>
        <taxon>Conifers I</taxon>
        <taxon>Pinales</taxon>
        <taxon>Pinaceae</taxon>
        <taxon>Picea</taxon>
    </lineage>
</organism>
<dbReference type="EMBL" id="EF087206">
    <property type="protein sequence ID" value="ABK26461.1"/>
    <property type="molecule type" value="mRNA"/>
</dbReference>
<proteinExistence type="evidence at transcript level"/>
<reference evidence="1" key="1">
    <citation type="journal article" date="2008" name="BMC Genomics">
        <title>A conifer genomics resource of 200,000 spruce (Picea spp.) ESTs and 6,464 high-quality, sequence-finished full-length cDNAs for Sitka spruce (Picea sitchensis).</title>
        <authorList>
            <person name="Ralph S.G."/>
            <person name="Chun H.J."/>
            <person name="Kolosova N."/>
            <person name="Cooper D."/>
            <person name="Oddy C."/>
            <person name="Ritland C.E."/>
            <person name="Kirkpatrick R."/>
            <person name="Moore R."/>
            <person name="Barber S."/>
            <person name="Holt R.A."/>
            <person name="Jones S.J."/>
            <person name="Marra M.A."/>
            <person name="Douglas C.J."/>
            <person name="Ritland K."/>
            <person name="Bohlmann J."/>
        </authorList>
    </citation>
    <scope>NUCLEOTIDE SEQUENCE</scope>
    <source>
        <tissue evidence="1">Green portion of the leader tissue</tissue>
    </source>
</reference>
<accession>A9P0Q0</accession>
<evidence type="ECO:0000313" key="1">
    <source>
        <dbReference type="EMBL" id="ABK26461.1"/>
    </source>
</evidence>
<protein>
    <submittedName>
        <fullName evidence="1">Uncharacterized protein</fullName>
    </submittedName>
</protein>